<dbReference type="GO" id="GO:0003677">
    <property type="term" value="F:DNA binding"/>
    <property type="evidence" value="ECO:0007669"/>
    <property type="project" value="InterPro"/>
</dbReference>
<dbReference type="InterPro" id="IPR027417">
    <property type="entry name" value="P-loop_NTPase"/>
</dbReference>
<dbReference type="Gene3D" id="3.40.50.300">
    <property type="entry name" value="P-loop containing nucleotide triphosphate hydrolases"/>
    <property type="match status" value="2"/>
</dbReference>
<dbReference type="EMBL" id="PEHN01000007">
    <property type="protein sequence ID" value="PHZ27704.1"/>
    <property type="molecule type" value="Genomic_DNA"/>
</dbReference>
<evidence type="ECO:0000313" key="4">
    <source>
        <dbReference type="Proteomes" id="UP000229378"/>
    </source>
</evidence>
<accession>A0A2G4U395</accession>
<dbReference type="GO" id="GO:0005524">
    <property type="term" value="F:ATP binding"/>
    <property type="evidence" value="ECO:0007669"/>
    <property type="project" value="InterPro"/>
</dbReference>
<evidence type="ECO:0000256" key="1">
    <source>
        <dbReference type="ARBA" id="ARBA00034923"/>
    </source>
</evidence>
<evidence type="ECO:0000313" key="3">
    <source>
        <dbReference type="EMBL" id="PHZ27704.1"/>
    </source>
</evidence>
<comment type="caution">
    <text evidence="3">The sequence shown here is derived from an EMBL/GenBank/DDBJ whole genome shotgun (WGS) entry which is preliminary data.</text>
</comment>
<dbReference type="GO" id="GO:0043138">
    <property type="term" value="F:3'-5' DNA helicase activity"/>
    <property type="evidence" value="ECO:0007669"/>
    <property type="project" value="TreeGrafter"/>
</dbReference>
<dbReference type="PANTHER" id="PTHR11070">
    <property type="entry name" value="UVRD / RECB / PCRA DNA HELICASE FAMILY MEMBER"/>
    <property type="match status" value="1"/>
</dbReference>
<feature type="domain" description="UvrD-like helicase C-terminal" evidence="2">
    <location>
        <begin position="564"/>
        <end position="613"/>
    </location>
</feature>
<dbReference type="GO" id="GO:0000725">
    <property type="term" value="P:recombinational repair"/>
    <property type="evidence" value="ECO:0007669"/>
    <property type="project" value="TreeGrafter"/>
</dbReference>
<organism evidence="3 4">
    <name type="scientific">Yersinia bercovieri</name>
    <dbReference type="NCBI Taxonomy" id="634"/>
    <lineage>
        <taxon>Bacteria</taxon>
        <taxon>Pseudomonadati</taxon>
        <taxon>Pseudomonadota</taxon>
        <taxon>Gammaproteobacteria</taxon>
        <taxon>Enterobacterales</taxon>
        <taxon>Yersiniaceae</taxon>
        <taxon>Yersinia</taxon>
    </lineage>
</organism>
<gene>
    <name evidence="3" type="ORF">CS533_09240</name>
</gene>
<reference evidence="3 4" key="1">
    <citation type="submission" date="2017-10" db="EMBL/GenBank/DDBJ databases">
        <authorList>
            <person name="Banno H."/>
            <person name="Chua N.-H."/>
        </authorList>
    </citation>
    <scope>NUCLEOTIDE SEQUENCE [LARGE SCALE GENOMIC DNA]</scope>
    <source>
        <strain evidence="3 4">SCPM-O-B-7607</strain>
    </source>
</reference>
<dbReference type="RefSeq" id="WP_005273467.1">
    <property type="nucleotide sequence ID" value="NZ_CHYZ01000022.1"/>
</dbReference>
<dbReference type="Proteomes" id="UP000229378">
    <property type="component" value="Unassembled WGS sequence"/>
</dbReference>
<dbReference type="AlphaFoldDB" id="A0A2G4U395"/>
<dbReference type="Pfam" id="PF13538">
    <property type="entry name" value="UvrD_C_2"/>
    <property type="match status" value="1"/>
</dbReference>
<dbReference type="SUPFAM" id="SSF52540">
    <property type="entry name" value="P-loop containing nucleoside triphosphate hydrolases"/>
    <property type="match status" value="1"/>
</dbReference>
<name>A0A2G4U395_YERBE</name>
<dbReference type="InterPro" id="IPR027785">
    <property type="entry name" value="UvrD-like_helicase_C"/>
</dbReference>
<protein>
    <recommendedName>
        <fullName evidence="1">DNA 3'-5' helicase II</fullName>
    </recommendedName>
</protein>
<proteinExistence type="predicted"/>
<dbReference type="InterPro" id="IPR000212">
    <property type="entry name" value="DNA_helicase_UvrD/REP"/>
</dbReference>
<sequence>MNINPQGFEIRNREVNNLYQALAQSDLSLDDAELFFDFPMYKGDDDNLVISQMLLISPIYGVIIFYSSGATEYNFEALNKDDRSLERVASFVAARLLKNDRLRRGMLAFSLPVNTLLYSPLIDGNTIRVDSLRNPVVATTRELIASIESFRKDFAENIFYEAISTIQGAKGLLKPEDRNIEKLPPGSKAEKIMGVESKILMFDKDQQEGYIPALNGPQRIRGLAGSGKTVILAMKVAQTLLRDETRRATILYTFSTKSLYQHVIRLIQRFYREFHDDSTNLDRLTVMHSWGGRSNAGVYYEACQAFGHDFLTYPAAQAASRGGMDPFEFACKDLLESVEVKPLFDFVFVDEAQDYGIYFMRLCTKLARDKQVCFGADIFQNIFQKKSPTAKEIFDDGTEFLKDKFLEVCYRTPLGILVSAHALGLGVYGNQVQKIESVGYWEDLGYNVLSRENGEFQESELVDVLRETKNSPTFSHEDTRELLSYNFECKDLEDEINKVATSIENDIMREGLLPEDILVICADDYHCNPYFNKLTKVLSVRDIHTNNVHAEKISIHDFKVKGRVTLSTIHKAKGNEAYSVYIMGTDFLCHNLNIRNRNLLFTAMTRTKGWLYISGIGELTRQLKKEIEMALNNVPHIRFTYPTAKEAQQIEHDIKHGERTSAKDLSELEAMLQKFGSLENVQKLLDEQAGKKGRK</sequence>
<dbReference type="PANTHER" id="PTHR11070:SF2">
    <property type="entry name" value="ATP-DEPENDENT DNA HELICASE SRS2"/>
    <property type="match status" value="1"/>
</dbReference>
<evidence type="ECO:0000259" key="2">
    <source>
        <dbReference type="Pfam" id="PF13538"/>
    </source>
</evidence>